<keyword evidence="1" id="KW-0812">Transmembrane</keyword>
<feature type="transmembrane region" description="Helical" evidence="1">
    <location>
        <begin position="12"/>
        <end position="31"/>
    </location>
</feature>
<keyword evidence="1" id="KW-1133">Transmembrane helix</keyword>
<dbReference type="InterPro" id="IPR019428">
    <property type="entry name" value="7TM_GPCR_serpentine_rcpt_Str"/>
</dbReference>
<accession>A0A1I7TB56</accession>
<dbReference type="SUPFAM" id="SSF81321">
    <property type="entry name" value="Family A G protein-coupled receptor-like"/>
    <property type="match status" value="1"/>
</dbReference>
<dbReference type="Pfam" id="PF10326">
    <property type="entry name" value="7TM_GPCR_Str"/>
    <property type="match status" value="1"/>
</dbReference>
<feature type="transmembrane region" description="Helical" evidence="1">
    <location>
        <begin position="281"/>
        <end position="303"/>
    </location>
</feature>
<dbReference type="AlphaFoldDB" id="A0A1I7TB56"/>
<dbReference type="eggNOG" id="ENOG502T1PX">
    <property type="taxonomic scope" value="Eukaryota"/>
</dbReference>
<dbReference type="Proteomes" id="UP000095282">
    <property type="component" value="Unplaced"/>
</dbReference>
<dbReference type="STRING" id="1561998.A0A1I7TB56"/>
<keyword evidence="2" id="KW-1185">Reference proteome</keyword>
<feature type="transmembrane region" description="Helical" evidence="1">
    <location>
        <begin position="241"/>
        <end position="261"/>
    </location>
</feature>
<evidence type="ECO:0000256" key="1">
    <source>
        <dbReference type="SAM" id="Phobius"/>
    </source>
</evidence>
<keyword evidence="1" id="KW-0472">Membrane</keyword>
<proteinExistence type="predicted"/>
<evidence type="ECO:0000313" key="3">
    <source>
        <dbReference type="WBParaSite" id="Csp11.Scaffold569.g4215.t1"/>
    </source>
</evidence>
<protein>
    <submittedName>
        <fullName evidence="3">Seven TM Receptor</fullName>
    </submittedName>
</protein>
<feature type="transmembrane region" description="Helical" evidence="1">
    <location>
        <begin position="43"/>
        <end position="65"/>
    </location>
</feature>
<feature type="transmembrane region" description="Helical" evidence="1">
    <location>
        <begin position="197"/>
        <end position="217"/>
    </location>
</feature>
<feature type="transmembrane region" description="Helical" evidence="1">
    <location>
        <begin position="129"/>
        <end position="150"/>
    </location>
</feature>
<reference evidence="3" key="1">
    <citation type="submission" date="2016-11" db="UniProtKB">
        <authorList>
            <consortium name="WormBaseParasite"/>
        </authorList>
    </citation>
    <scope>IDENTIFICATION</scope>
</reference>
<name>A0A1I7TB56_9PELO</name>
<evidence type="ECO:0000313" key="2">
    <source>
        <dbReference type="Proteomes" id="UP000095282"/>
    </source>
</evidence>
<sequence length="349" mass="39952">MKRYFDYSTIFTKIGFCAGLVSNLFLILLTVVHVKKITGTYKLMVITFASTGIFFSGWELIARPFMHNYNNALVYFSLNTSSQSFFQFAIAFYAGIYEAIVAFLAIQFIYRYVTLFHPNFAAKFDGKGILIWLPYSLIPGAIYCTSFYIYCMPDKFSDDYVREAMLEGYEMAIEEVPRFVIVSFNNDETLRWNNLSFLIQGVSVIGLHYLVIIFFGLKTHFHMKKKLEGFSKTYQRLQKQLFRALVVQTLAPTFLFVLPAGPILLGPLISPIFRIEISLQTGWLCSLFSLYPPIDSIAFMVIVTEYRKLIRGCLRDTVGVYCNGFLAQVKFLMSPDASVTDSTTENSKK</sequence>
<organism evidence="2 3">
    <name type="scientific">Caenorhabditis tropicalis</name>
    <dbReference type="NCBI Taxonomy" id="1561998"/>
    <lineage>
        <taxon>Eukaryota</taxon>
        <taxon>Metazoa</taxon>
        <taxon>Ecdysozoa</taxon>
        <taxon>Nematoda</taxon>
        <taxon>Chromadorea</taxon>
        <taxon>Rhabditida</taxon>
        <taxon>Rhabditina</taxon>
        <taxon>Rhabditomorpha</taxon>
        <taxon>Rhabditoidea</taxon>
        <taxon>Rhabditidae</taxon>
        <taxon>Peloderinae</taxon>
        <taxon>Caenorhabditis</taxon>
    </lineage>
</organism>
<dbReference type="WBParaSite" id="Csp11.Scaffold569.g4215.t1">
    <property type="protein sequence ID" value="Csp11.Scaffold569.g4215.t1"/>
    <property type="gene ID" value="Csp11.Scaffold569.g4215"/>
</dbReference>
<dbReference type="PANTHER" id="PTHR46000:SF6">
    <property type="entry name" value="SEVEN TM RECEPTOR"/>
    <property type="match status" value="1"/>
</dbReference>
<feature type="transmembrane region" description="Helical" evidence="1">
    <location>
        <begin position="85"/>
        <end position="109"/>
    </location>
</feature>
<dbReference type="PANTHER" id="PTHR46000">
    <property type="entry name" value="SEVEN TM RECEPTOR-RELATED"/>
    <property type="match status" value="1"/>
</dbReference>